<proteinExistence type="inferred from homology"/>
<dbReference type="GO" id="GO:0016075">
    <property type="term" value="P:rRNA catabolic process"/>
    <property type="evidence" value="ECO:0007669"/>
    <property type="project" value="TreeGrafter"/>
</dbReference>
<comment type="similarity">
    <text evidence="1 3">Belongs to the PemK/MazF family.</text>
</comment>
<comment type="caution">
    <text evidence="4">The sequence shown here is derived from an EMBL/GenBank/DDBJ whole genome shotgun (WGS) entry which is preliminary data.</text>
</comment>
<dbReference type="Pfam" id="PF02452">
    <property type="entry name" value="PemK_toxin"/>
    <property type="match status" value="1"/>
</dbReference>
<evidence type="ECO:0000313" key="5">
    <source>
        <dbReference type="Proteomes" id="UP000660680"/>
    </source>
</evidence>
<dbReference type="PANTHER" id="PTHR33988:SF2">
    <property type="entry name" value="ENDORIBONUCLEASE MAZF"/>
    <property type="match status" value="1"/>
</dbReference>
<evidence type="ECO:0000313" key="4">
    <source>
        <dbReference type="EMBL" id="GGS61189.1"/>
    </source>
</evidence>
<dbReference type="PANTHER" id="PTHR33988">
    <property type="entry name" value="ENDORIBONUCLEASE MAZF-RELATED"/>
    <property type="match status" value="1"/>
</dbReference>
<dbReference type="GO" id="GO:0004521">
    <property type="term" value="F:RNA endonuclease activity"/>
    <property type="evidence" value="ECO:0007669"/>
    <property type="project" value="TreeGrafter"/>
</dbReference>
<dbReference type="PIRSF" id="PIRSF033490">
    <property type="entry name" value="MazF"/>
    <property type="match status" value="1"/>
</dbReference>
<evidence type="ECO:0000256" key="1">
    <source>
        <dbReference type="ARBA" id="ARBA00007521"/>
    </source>
</evidence>
<keyword evidence="3" id="KW-0255">Endonuclease</keyword>
<reference evidence="4" key="1">
    <citation type="journal article" date="2014" name="Int. J. Syst. Evol. Microbiol.">
        <title>Complete genome sequence of Corynebacterium casei LMG S-19264T (=DSM 44701T), isolated from a smear-ripened cheese.</title>
        <authorList>
            <consortium name="US DOE Joint Genome Institute (JGI-PGF)"/>
            <person name="Walter F."/>
            <person name="Albersmeier A."/>
            <person name="Kalinowski J."/>
            <person name="Ruckert C."/>
        </authorList>
    </citation>
    <scope>NUCLEOTIDE SEQUENCE</scope>
    <source>
        <strain evidence="4">JCM 3276</strain>
    </source>
</reference>
<keyword evidence="2" id="KW-1277">Toxin-antitoxin system</keyword>
<accession>A0A918LKI0</accession>
<evidence type="ECO:0000256" key="3">
    <source>
        <dbReference type="PIRNR" id="PIRNR033490"/>
    </source>
</evidence>
<dbReference type="SUPFAM" id="SSF50118">
    <property type="entry name" value="Cell growth inhibitor/plasmid maintenance toxic component"/>
    <property type="match status" value="1"/>
</dbReference>
<protein>
    <recommendedName>
        <fullName evidence="3">mRNA interferase</fullName>
        <ecNumber evidence="3">3.1.-.-</ecNumber>
    </recommendedName>
</protein>
<keyword evidence="3" id="KW-0540">Nuclease</keyword>
<evidence type="ECO:0000256" key="2">
    <source>
        <dbReference type="ARBA" id="ARBA00022649"/>
    </source>
</evidence>
<dbReference type="GO" id="GO:0003677">
    <property type="term" value="F:DNA binding"/>
    <property type="evidence" value="ECO:0007669"/>
    <property type="project" value="InterPro"/>
</dbReference>
<dbReference type="Gene3D" id="2.30.30.110">
    <property type="match status" value="1"/>
</dbReference>
<gene>
    <name evidence="4" type="primary">mazF6</name>
    <name evidence="4" type="ORF">GCM10010171_65000</name>
</gene>
<dbReference type="EMBL" id="BMRB01000015">
    <property type="protein sequence ID" value="GGS61189.1"/>
    <property type="molecule type" value="Genomic_DNA"/>
</dbReference>
<dbReference type="EC" id="3.1.-.-" evidence="3"/>
<organism evidence="4 5">
    <name type="scientific">Actinokineospora fastidiosa</name>
    <dbReference type="NCBI Taxonomy" id="1816"/>
    <lineage>
        <taxon>Bacteria</taxon>
        <taxon>Bacillati</taxon>
        <taxon>Actinomycetota</taxon>
        <taxon>Actinomycetes</taxon>
        <taxon>Pseudonocardiales</taxon>
        <taxon>Pseudonocardiaceae</taxon>
        <taxon>Actinokineospora</taxon>
    </lineage>
</organism>
<dbReference type="InterPro" id="IPR003477">
    <property type="entry name" value="PemK-like"/>
</dbReference>
<comment type="function">
    <text evidence="3">Toxic component of a type II toxin-antitoxin (TA) system.</text>
</comment>
<dbReference type="InterPro" id="IPR011067">
    <property type="entry name" value="Plasmid_toxin/cell-grow_inhib"/>
</dbReference>
<keyword evidence="5" id="KW-1185">Reference proteome</keyword>
<dbReference type="AlphaFoldDB" id="A0A918LKI0"/>
<sequence>MVIRRGGVHWADLGDAQGSRPAKRRPVLVVQADPYNRSRLATVLVAVITSNTKLATAPGNVFLSAAATGLPRDSVVNVAAVVTLDKDDLGDAVATLPPSLMREVDAGLRRVMGLRSD</sequence>
<dbReference type="GO" id="GO:0006402">
    <property type="term" value="P:mRNA catabolic process"/>
    <property type="evidence" value="ECO:0007669"/>
    <property type="project" value="TreeGrafter"/>
</dbReference>
<dbReference type="Proteomes" id="UP000660680">
    <property type="component" value="Unassembled WGS sequence"/>
</dbReference>
<keyword evidence="3" id="KW-0378">Hydrolase</keyword>
<name>A0A918LKI0_9PSEU</name>
<reference evidence="4" key="2">
    <citation type="submission" date="2020-09" db="EMBL/GenBank/DDBJ databases">
        <authorList>
            <person name="Sun Q."/>
            <person name="Ohkuma M."/>
        </authorList>
    </citation>
    <scope>NUCLEOTIDE SEQUENCE</scope>
    <source>
        <strain evidence="4">JCM 3276</strain>
    </source>
</reference>
<dbReference type="GO" id="GO:0016787">
    <property type="term" value="F:hydrolase activity"/>
    <property type="evidence" value="ECO:0007669"/>
    <property type="project" value="UniProtKB-KW"/>
</dbReference>